<dbReference type="CDD" id="cd07262">
    <property type="entry name" value="VOC_like"/>
    <property type="match status" value="1"/>
</dbReference>
<name>A0A3E0TN99_9GAMM</name>
<evidence type="ECO:0000313" key="3">
    <source>
        <dbReference type="Proteomes" id="UP000256478"/>
    </source>
</evidence>
<reference evidence="2 3" key="1">
    <citation type="submission" date="2018-08" db="EMBL/GenBank/DDBJ databases">
        <title>Thalassotalea euphylliae genome.</title>
        <authorList>
            <person name="Summers S."/>
            <person name="Rice S.A."/>
            <person name="Freckelton M.L."/>
            <person name="Nedved B.T."/>
            <person name="Hadfield M.G."/>
        </authorList>
    </citation>
    <scope>NUCLEOTIDE SEQUENCE [LARGE SCALE GENOMIC DNA]</scope>
    <source>
        <strain evidence="2 3">H1</strain>
    </source>
</reference>
<gene>
    <name evidence="2" type="ORF">DXX93_04475</name>
</gene>
<dbReference type="RefSeq" id="WP_116007016.1">
    <property type="nucleotide sequence ID" value="NZ_QUOU01000001.1"/>
</dbReference>
<sequence>MTKNQNTQLTADSERNNSRTICHASIGTNDLVKAKAFYQPVLATLGIDLVSEYEHALAFGKGYPEFWVQIPFDKQPMSSGNGVHFGFVAKSRQQVEQFYQQAIALGAICNGEPGSRPEYGEPYYGCFVIDPEGNKIEASFWDFNYTVTP</sequence>
<dbReference type="PROSITE" id="PS51819">
    <property type="entry name" value="VOC"/>
    <property type="match status" value="1"/>
</dbReference>
<protein>
    <submittedName>
        <fullName evidence="2">VOC family protein</fullName>
    </submittedName>
</protein>
<organism evidence="2 3">
    <name type="scientific">Thalassotalea euphylliae</name>
    <dbReference type="NCBI Taxonomy" id="1655234"/>
    <lineage>
        <taxon>Bacteria</taxon>
        <taxon>Pseudomonadati</taxon>
        <taxon>Pseudomonadota</taxon>
        <taxon>Gammaproteobacteria</taxon>
        <taxon>Alteromonadales</taxon>
        <taxon>Colwelliaceae</taxon>
        <taxon>Thalassotalea</taxon>
    </lineage>
</organism>
<proteinExistence type="predicted"/>
<evidence type="ECO:0000259" key="1">
    <source>
        <dbReference type="PROSITE" id="PS51819"/>
    </source>
</evidence>
<dbReference type="EMBL" id="QUOU01000001">
    <property type="protein sequence ID" value="REL25893.1"/>
    <property type="molecule type" value="Genomic_DNA"/>
</dbReference>
<dbReference type="Proteomes" id="UP000256478">
    <property type="component" value="Unassembled WGS sequence"/>
</dbReference>
<dbReference type="Pfam" id="PF00903">
    <property type="entry name" value="Glyoxalase"/>
    <property type="match status" value="1"/>
</dbReference>
<dbReference type="AlphaFoldDB" id="A0A3E0TN99"/>
<dbReference type="InterPro" id="IPR037523">
    <property type="entry name" value="VOC_core"/>
</dbReference>
<dbReference type="InterPro" id="IPR004360">
    <property type="entry name" value="Glyas_Fos-R_dOase_dom"/>
</dbReference>
<dbReference type="OrthoDB" id="9800438at2"/>
<dbReference type="InterPro" id="IPR029068">
    <property type="entry name" value="Glyas_Bleomycin-R_OHBP_Dase"/>
</dbReference>
<dbReference type="PANTHER" id="PTHR35006">
    <property type="entry name" value="GLYOXALASE FAMILY PROTEIN (AFU_ORTHOLOGUE AFUA_5G14830)"/>
    <property type="match status" value="1"/>
</dbReference>
<comment type="caution">
    <text evidence="2">The sequence shown here is derived from an EMBL/GenBank/DDBJ whole genome shotgun (WGS) entry which is preliminary data.</text>
</comment>
<dbReference type="Gene3D" id="3.10.180.10">
    <property type="entry name" value="2,3-Dihydroxybiphenyl 1,2-Dioxygenase, domain 1"/>
    <property type="match status" value="1"/>
</dbReference>
<dbReference type="PANTHER" id="PTHR35006:SF4">
    <property type="entry name" value="BLR7706 PROTEIN"/>
    <property type="match status" value="1"/>
</dbReference>
<evidence type="ECO:0000313" key="2">
    <source>
        <dbReference type="EMBL" id="REL25893.1"/>
    </source>
</evidence>
<dbReference type="SUPFAM" id="SSF54593">
    <property type="entry name" value="Glyoxalase/Bleomycin resistance protein/Dihydroxybiphenyl dioxygenase"/>
    <property type="match status" value="1"/>
</dbReference>
<accession>A0A3E0TN99</accession>
<feature type="domain" description="VOC" evidence="1">
    <location>
        <begin position="20"/>
        <end position="141"/>
    </location>
</feature>